<protein>
    <recommendedName>
        <fullName evidence="3 8">Malonyl-[acyl-carrier protein] O-methyltransferase</fullName>
        <shortName evidence="8">Malonyl-ACP O-methyltransferase</shortName>
        <ecNumber evidence="3 8">2.1.1.197</ecNumber>
    </recommendedName>
    <alternativeName>
        <fullName evidence="8">Biotin synthesis protein BioC</fullName>
    </alternativeName>
</protein>
<sequence length="296" mass="32453">MSAPIDQSRVRALFAEPQRVAAADFLRREVAGRMHERLSLVKIVPQRVLDAGCGTGPDLATLQKTYPAAQILGMDASNAMLNEAKAPAPAMRSLNQMLSRLMPARAGVDLLCGDFGTLPFGPNSLDLVWSNLALHWHPQPDRVFAEWRRVLRVDGLLMFSNFGPDTFKELRAAFAELDESPHTLPFVDMHDFGDQLVEAGFSTPVMDAERITVTYGTVEALLADVRAIGGNPLATRRRGLIGRAAWQRMVDALEAQRGADGKIGLSFEVIYGHAFRPVPKTTAAGEAIVQFRPRKP</sequence>
<evidence type="ECO:0000256" key="6">
    <source>
        <dbReference type="ARBA" id="ARBA00022691"/>
    </source>
</evidence>
<keyword evidence="7 8" id="KW-0093">Biotin biosynthesis</keyword>
<evidence type="ECO:0000256" key="5">
    <source>
        <dbReference type="ARBA" id="ARBA00022679"/>
    </source>
</evidence>
<accession>A0ABW0MFZ6</accession>
<comment type="caution">
    <text evidence="10">The sequence shown here is derived from an EMBL/GenBank/DDBJ whole genome shotgun (WGS) entry which is preliminary data.</text>
</comment>
<evidence type="ECO:0000256" key="2">
    <source>
        <dbReference type="ARBA" id="ARBA00004746"/>
    </source>
</evidence>
<dbReference type="InterPro" id="IPR050602">
    <property type="entry name" value="Malonyl-ACP_OMT"/>
</dbReference>
<dbReference type="PANTHER" id="PTHR13090:SF1">
    <property type="entry name" value="ARGININE-HYDROXYLASE NDUFAF5, MITOCHONDRIAL"/>
    <property type="match status" value="1"/>
</dbReference>
<dbReference type="GO" id="GO:0008168">
    <property type="term" value="F:methyltransferase activity"/>
    <property type="evidence" value="ECO:0007669"/>
    <property type="project" value="UniProtKB-KW"/>
</dbReference>
<dbReference type="HAMAP" id="MF_00835">
    <property type="entry name" value="BioC"/>
    <property type="match status" value="1"/>
</dbReference>
<dbReference type="Gene3D" id="3.40.50.150">
    <property type="entry name" value="Vaccinia Virus protein VP39"/>
    <property type="match status" value="1"/>
</dbReference>
<evidence type="ECO:0000256" key="8">
    <source>
        <dbReference type="HAMAP-Rule" id="MF_00835"/>
    </source>
</evidence>
<evidence type="ECO:0000313" key="11">
    <source>
        <dbReference type="Proteomes" id="UP001596101"/>
    </source>
</evidence>
<keyword evidence="6 8" id="KW-0949">S-adenosyl-L-methionine</keyword>
<comment type="pathway">
    <text evidence="2 8">Cofactor biosynthesis; biotin biosynthesis.</text>
</comment>
<evidence type="ECO:0000256" key="1">
    <source>
        <dbReference type="ARBA" id="ARBA00000852"/>
    </source>
</evidence>
<dbReference type="CDD" id="cd02440">
    <property type="entry name" value="AdoMet_MTases"/>
    <property type="match status" value="1"/>
</dbReference>
<dbReference type="PANTHER" id="PTHR13090">
    <property type="entry name" value="ARGININE-HYDROXYLASE NDUFAF5, MITOCHONDRIAL"/>
    <property type="match status" value="1"/>
</dbReference>
<dbReference type="InterPro" id="IPR011814">
    <property type="entry name" value="BioC"/>
</dbReference>
<comment type="catalytic activity">
    <reaction evidence="1 8">
        <text>malonyl-[ACP] + S-adenosyl-L-methionine = malonyl-[ACP] methyl ester + S-adenosyl-L-homocysteine</text>
        <dbReference type="Rhea" id="RHEA:17105"/>
        <dbReference type="Rhea" id="RHEA-COMP:9623"/>
        <dbReference type="Rhea" id="RHEA-COMP:9954"/>
        <dbReference type="ChEBI" id="CHEBI:57856"/>
        <dbReference type="ChEBI" id="CHEBI:59789"/>
        <dbReference type="ChEBI" id="CHEBI:78449"/>
        <dbReference type="ChEBI" id="CHEBI:78845"/>
        <dbReference type="EC" id="2.1.1.197"/>
    </reaction>
</comment>
<dbReference type="InterPro" id="IPR013216">
    <property type="entry name" value="Methyltransf_11"/>
</dbReference>
<dbReference type="SUPFAM" id="SSF53335">
    <property type="entry name" value="S-adenosyl-L-methionine-dependent methyltransferases"/>
    <property type="match status" value="1"/>
</dbReference>
<comment type="similarity">
    <text evidence="8">Belongs to the methyltransferase superfamily.</text>
</comment>
<gene>
    <name evidence="8" type="primary">bioC</name>
    <name evidence="10" type="ORF">ACFPQ5_02220</name>
</gene>
<evidence type="ECO:0000256" key="4">
    <source>
        <dbReference type="ARBA" id="ARBA00022603"/>
    </source>
</evidence>
<keyword evidence="4 8" id="KW-0489">Methyltransferase</keyword>
<organism evidence="10 11">
    <name type="scientific">Massilia suwonensis</name>
    <dbReference type="NCBI Taxonomy" id="648895"/>
    <lineage>
        <taxon>Bacteria</taxon>
        <taxon>Pseudomonadati</taxon>
        <taxon>Pseudomonadota</taxon>
        <taxon>Betaproteobacteria</taxon>
        <taxon>Burkholderiales</taxon>
        <taxon>Oxalobacteraceae</taxon>
        <taxon>Telluria group</taxon>
        <taxon>Massilia</taxon>
    </lineage>
</organism>
<comment type="function">
    <text evidence="8">Converts the free carboxyl group of a malonyl-thioester to its methyl ester by transfer of a methyl group from S-adenosyl-L-methionine (SAM). It allows to synthesize pimeloyl-ACP via the fatty acid synthetic pathway.</text>
</comment>
<keyword evidence="5 8" id="KW-0808">Transferase</keyword>
<evidence type="ECO:0000256" key="3">
    <source>
        <dbReference type="ARBA" id="ARBA00012327"/>
    </source>
</evidence>
<feature type="domain" description="Methyltransferase type 11" evidence="9">
    <location>
        <begin position="49"/>
        <end position="159"/>
    </location>
</feature>
<dbReference type="Pfam" id="PF08241">
    <property type="entry name" value="Methyltransf_11"/>
    <property type="match status" value="1"/>
</dbReference>
<dbReference type="GO" id="GO:0032259">
    <property type="term" value="P:methylation"/>
    <property type="evidence" value="ECO:0007669"/>
    <property type="project" value="UniProtKB-KW"/>
</dbReference>
<evidence type="ECO:0000313" key="10">
    <source>
        <dbReference type="EMBL" id="MFC5476990.1"/>
    </source>
</evidence>
<reference evidence="11" key="1">
    <citation type="journal article" date="2019" name="Int. J. Syst. Evol. Microbiol.">
        <title>The Global Catalogue of Microorganisms (GCM) 10K type strain sequencing project: providing services to taxonomists for standard genome sequencing and annotation.</title>
        <authorList>
            <consortium name="The Broad Institute Genomics Platform"/>
            <consortium name="The Broad Institute Genome Sequencing Center for Infectious Disease"/>
            <person name="Wu L."/>
            <person name="Ma J."/>
        </authorList>
    </citation>
    <scope>NUCLEOTIDE SEQUENCE [LARGE SCALE GENOMIC DNA]</scope>
    <source>
        <strain evidence="11">CCUG 43111</strain>
    </source>
</reference>
<evidence type="ECO:0000256" key="7">
    <source>
        <dbReference type="ARBA" id="ARBA00022756"/>
    </source>
</evidence>
<proteinExistence type="inferred from homology"/>
<dbReference type="RefSeq" id="WP_379751470.1">
    <property type="nucleotide sequence ID" value="NZ_JBHSMR010000001.1"/>
</dbReference>
<name>A0ABW0MFZ6_9BURK</name>
<evidence type="ECO:0000259" key="9">
    <source>
        <dbReference type="Pfam" id="PF08241"/>
    </source>
</evidence>
<dbReference type="EMBL" id="JBHSMR010000001">
    <property type="protein sequence ID" value="MFC5476990.1"/>
    <property type="molecule type" value="Genomic_DNA"/>
</dbReference>
<dbReference type="InterPro" id="IPR029063">
    <property type="entry name" value="SAM-dependent_MTases_sf"/>
</dbReference>
<dbReference type="Proteomes" id="UP001596101">
    <property type="component" value="Unassembled WGS sequence"/>
</dbReference>
<keyword evidence="11" id="KW-1185">Reference proteome</keyword>
<dbReference type="EC" id="2.1.1.197" evidence="3 8"/>